<proteinExistence type="inferred from homology"/>
<dbReference type="Gene3D" id="1.10.10.10">
    <property type="entry name" value="Winged helix-like DNA-binding domain superfamily/Winged helix DNA-binding domain"/>
    <property type="match status" value="1"/>
</dbReference>
<keyword evidence="2 3" id="KW-0238">DNA-binding</keyword>
<evidence type="ECO:0000256" key="3">
    <source>
        <dbReference type="RuleBase" id="RU004019"/>
    </source>
</evidence>
<evidence type="ECO:0000256" key="2">
    <source>
        <dbReference type="ARBA" id="ARBA00023125"/>
    </source>
</evidence>
<gene>
    <name evidence="5" type="ORF">OCTVUL_1B030005</name>
</gene>
<accession>A0AA36B072</accession>
<feature type="domain" description="ETS" evidence="4">
    <location>
        <begin position="128"/>
        <end position="210"/>
    </location>
</feature>
<dbReference type="PANTHER" id="PTHR11849">
    <property type="entry name" value="ETS"/>
    <property type="match status" value="1"/>
</dbReference>
<dbReference type="EMBL" id="OX597820">
    <property type="protein sequence ID" value="CAI9725214.1"/>
    <property type="molecule type" value="Genomic_DNA"/>
</dbReference>
<reference evidence="5" key="1">
    <citation type="submission" date="2023-08" db="EMBL/GenBank/DDBJ databases">
        <authorList>
            <person name="Alioto T."/>
            <person name="Alioto T."/>
            <person name="Gomez Garrido J."/>
        </authorList>
    </citation>
    <scope>NUCLEOTIDE SEQUENCE</scope>
</reference>
<dbReference type="GO" id="GO:0030154">
    <property type="term" value="P:cell differentiation"/>
    <property type="evidence" value="ECO:0007669"/>
    <property type="project" value="TreeGrafter"/>
</dbReference>
<name>A0AA36B072_OCTVU</name>
<keyword evidence="6" id="KW-1185">Reference proteome</keyword>
<dbReference type="Proteomes" id="UP001162480">
    <property type="component" value="Chromosome 7"/>
</dbReference>
<dbReference type="SMART" id="SM00413">
    <property type="entry name" value="ETS"/>
    <property type="match status" value="1"/>
</dbReference>
<dbReference type="InterPro" id="IPR046328">
    <property type="entry name" value="ETS_fam"/>
</dbReference>
<evidence type="ECO:0000313" key="5">
    <source>
        <dbReference type="EMBL" id="CAI9725214.1"/>
    </source>
</evidence>
<keyword evidence="3" id="KW-0539">Nucleus</keyword>
<dbReference type="Pfam" id="PF00178">
    <property type="entry name" value="Ets"/>
    <property type="match status" value="1"/>
</dbReference>
<protein>
    <submittedName>
        <fullName evidence="5">ETS homologous factor isoform X3</fullName>
    </submittedName>
</protein>
<dbReference type="InterPro" id="IPR036390">
    <property type="entry name" value="WH_DNA-bd_sf"/>
</dbReference>
<dbReference type="PRINTS" id="PR00454">
    <property type="entry name" value="ETSDOMAIN"/>
</dbReference>
<organism evidence="5 6">
    <name type="scientific">Octopus vulgaris</name>
    <name type="common">Common octopus</name>
    <dbReference type="NCBI Taxonomy" id="6645"/>
    <lineage>
        <taxon>Eukaryota</taxon>
        <taxon>Metazoa</taxon>
        <taxon>Spiralia</taxon>
        <taxon>Lophotrochozoa</taxon>
        <taxon>Mollusca</taxon>
        <taxon>Cephalopoda</taxon>
        <taxon>Coleoidea</taxon>
        <taxon>Octopodiformes</taxon>
        <taxon>Octopoda</taxon>
        <taxon>Incirrata</taxon>
        <taxon>Octopodidae</taxon>
        <taxon>Octopus</taxon>
    </lineage>
</organism>
<dbReference type="SUPFAM" id="SSF46785">
    <property type="entry name" value="Winged helix' DNA-binding domain"/>
    <property type="match status" value="1"/>
</dbReference>
<dbReference type="GO" id="GO:0000981">
    <property type="term" value="F:DNA-binding transcription factor activity, RNA polymerase II-specific"/>
    <property type="evidence" value="ECO:0007669"/>
    <property type="project" value="TreeGrafter"/>
</dbReference>
<evidence type="ECO:0000313" key="6">
    <source>
        <dbReference type="Proteomes" id="UP001162480"/>
    </source>
</evidence>
<dbReference type="PROSITE" id="PS00345">
    <property type="entry name" value="ETS_DOMAIN_1"/>
    <property type="match status" value="1"/>
</dbReference>
<evidence type="ECO:0000256" key="1">
    <source>
        <dbReference type="ARBA" id="ARBA00005562"/>
    </source>
</evidence>
<dbReference type="AlphaFoldDB" id="A0AA36B072"/>
<dbReference type="InterPro" id="IPR036388">
    <property type="entry name" value="WH-like_DNA-bd_sf"/>
</dbReference>
<evidence type="ECO:0000259" key="4">
    <source>
        <dbReference type="PROSITE" id="PS50061"/>
    </source>
</evidence>
<dbReference type="GO" id="GO:0005634">
    <property type="term" value="C:nucleus"/>
    <property type="evidence" value="ECO:0007669"/>
    <property type="project" value="UniProtKB-SubCell"/>
</dbReference>
<comment type="similarity">
    <text evidence="1 3">Belongs to the ETS family.</text>
</comment>
<dbReference type="PROSITE" id="PS50061">
    <property type="entry name" value="ETS_DOMAIN_3"/>
    <property type="match status" value="1"/>
</dbReference>
<dbReference type="InterPro" id="IPR000418">
    <property type="entry name" value="Ets_dom"/>
</dbReference>
<sequence length="464" mass="53353">MSGRNEVNANNETPKRKITAKRFLLLRRKLSRRVVIIPLVDIIWTTLKIVKIGSDYNIRFGLNNIMEDFAFPWDCFVEKREEQEEENSRREVAIPELSLLLENNNDHNDCLMSTAISDYETSGSGHGKRLFHFLLHLLDNNRDNNAIIRWENRSEGLFRICCLSTLATLWGREKNNFSMDHNKLRRALGYYIDKGKLLKVDRHLYKFTTDFKDSKFMKSSSHHQSSFEYPSKYRETFNSDGNSPLSIIDESTRSGDIFNPPPVFVGSESINYDVCCTQHEIPEATGSKSFESWYCDKTIYKKLVNVNSSDSIYSSNIDIPILENFNSSSASDNCSSLSPNDSLLSDTSDFSLKLKRSSSEICLPDSLPNKRYCPETAQNITFSDSDFSNPQKVTDLLNDDWHDQYIVPDTGLQSYKDLSPDSNHFPSVRFDYSEENGSYDVDMSSNFQSLLEDLHKELQFLNNA</sequence>
<comment type="subcellular location">
    <subcellularLocation>
        <location evidence="3">Nucleus</location>
    </subcellularLocation>
</comment>
<dbReference type="GO" id="GO:0043565">
    <property type="term" value="F:sequence-specific DNA binding"/>
    <property type="evidence" value="ECO:0007669"/>
    <property type="project" value="InterPro"/>
</dbReference>